<gene>
    <name evidence="1" type="ORF">HK097_009220</name>
</gene>
<dbReference type="EMBL" id="JADGJD010000596">
    <property type="protein sequence ID" value="KAJ3049778.1"/>
    <property type="molecule type" value="Genomic_DNA"/>
</dbReference>
<feature type="non-terminal residue" evidence="1">
    <location>
        <position position="71"/>
    </location>
</feature>
<name>A0AAD5S969_9FUNG</name>
<reference evidence="1" key="1">
    <citation type="submission" date="2020-05" db="EMBL/GenBank/DDBJ databases">
        <title>Phylogenomic resolution of chytrid fungi.</title>
        <authorList>
            <person name="Stajich J.E."/>
            <person name="Amses K."/>
            <person name="Simmons R."/>
            <person name="Seto K."/>
            <person name="Myers J."/>
            <person name="Bonds A."/>
            <person name="Quandt C.A."/>
            <person name="Barry K."/>
            <person name="Liu P."/>
            <person name="Grigoriev I."/>
            <person name="Longcore J.E."/>
            <person name="James T.Y."/>
        </authorList>
    </citation>
    <scope>NUCLEOTIDE SEQUENCE</scope>
    <source>
        <strain evidence="1">JEL0318</strain>
    </source>
</reference>
<organism evidence="1 2">
    <name type="scientific">Rhizophlyctis rosea</name>
    <dbReference type="NCBI Taxonomy" id="64517"/>
    <lineage>
        <taxon>Eukaryota</taxon>
        <taxon>Fungi</taxon>
        <taxon>Fungi incertae sedis</taxon>
        <taxon>Chytridiomycota</taxon>
        <taxon>Chytridiomycota incertae sedis</taxon>
        <taxon>Chytridiomycetes</taxon>
        <taxon>Rhizophlyctidales</taxon>
        <taxon>Rhizophlyctidaceae</taxon>
        <taxon>Rhizophlyctis</taxon>
    </lineage>
</organism>
<keyword evidence="2" id="KW-1185">Reference proteome</keyword>
<proteinExistence type="predicted"/>
<sequence>MTRSNIPVMLDAKLPSPEKTYLINLATRPLRLIVTTTLLTSAGFPSVSRIDAIDSTKWKESDFREHGAGEE</sequence>
<evidence type="ECO:0000313" key="2">
    <source>
        <dbReference type="Proteomes" id="UP001212841"/>
    </source>
</evidence>
<evidence type="ECO:0000313" key="1">
    <source>
        <dbReference type="EMBL" id="KAJ3049778.1"/>
    </source>
</evidence>
<dbReference type="AlphaFoldDB" id="A0AAD5S969"/>
<accession>A0AAD5S969</accession>
<comment type="caution">
    <text evidence="1">The sequence shown here is derived from an EMBL/GenBank/DDBJ whole genome shotgun (WGS) entry which is preliminary data.</text>
</comment>
<protein>
    <submittedName>
        <fullName evidence="1">Uncharacterized protein</fullName>
    </submittedName>
</protein>
<dbReference type="Proteomes" id="UP001212841">
    <property type="component" value="Unassembled WGS sequence"/>
</dbReference>